<dbReference type="RefSeq" id="WP_073603137.1">
    <property type="nucleotide sequence ID" value="NZ_FQXZ01000014.1"/>
</dbReference>
<dbReference type="Pfam" id="PF12833">
    <property type="entry name" value="HTH_18"/>
    <property type="match status" value="1"/>
</dbReference>
<dbReference type="SMART" id="SM00342">
    <property type="entry name" value="HTH_ARAC"/>
    <property type="match status" value="1"/>
</dbReference>
<dbReference type="Pfam" id="PF01965">
    <property type="entry name" value="DJ-1_PfpI"/>
    <property type="match status" value="1"/>
</dbReference>
<feature type="domain" description="HTH araC/xylS-type" evidence="3">
    <location>
        <begin position="222"/>
        <end position="320"/>
    </location>
</feature>
<dbReference type="Gene3D" id="3.40.50.880">
    <property type="match status" value="1"/>
</dbReference>
<dbReference type="CDD" id="cd03137">
    <property type="entry name" value="GATase1_AraC_1"/>
    <property type="match status" value="1"/>
</dbReference>
<keyword evidence="5" id="KW-1185">Reference proteome</keyword>
<dbReference type="Gene3D" id="1.10.10.60">
    <property type="entry name" value="Homeodomain-like"/>
    <property type="match status" value="1"/>
</dbReference>
<organism evidence="4 5">
    <name type="scientific">Vibrio aerogenes CECT 7868</name>
    <dbReference type="NCBI Taxonomy" id="1216006"/>
    <lineage>
        <taxon>Bacteria</taxon>
        <taxon>Pseudomonadati</taxon>
        <taxon>Pseudomonadota</taxon>
        <taxon>Gammaproteobacteria</taxon>
        <taxon>Vibrionales</taxon>
        <taxon>Vibrionaceae</taxon>
        <taxon>Vibrio</taxon>
    </lineage>
</organism>
<sequence>MTDKKQRTIVIVVPPKAQPLDVSGPLAAFREAYRQTNGEIQYDVRTLAAGVHQQIDIDGMTMIADHALSDPDFPIDTLLVAGTHDYHQAFSMAAFHTWLRRRTPGIRRYGSVCTGAFFLGAAGLLNGKQVTTHWQQAKELAARYPQAEVFPDSVYVQDGALCTSAGITAGIDLSLKLIEDDYGRELALKIARRLVVFLRRPGGQSQFSAHLAAQMAAESRIEAVQRWVLANLAQDLSLPVLADRAAMSVRNFSRLFRRETGGTPADFVELARVDAARRMLEDSETQLQRIASQCGFTNVDLMRRAFIRRIGINPSDYRQRFYT</sequence>
<dbReference type="STRING" id="1216006.VA7868_01390"/>
<dbReference type="SUPFAM" id="SSF52317">
    <property type="entry name" value="Class I glutamine amidotransferase-like"/>
    <property type="match status" value="1"/>
</dbReference>
<dbReference type="GO" id="GO:0003700">
    <property type="term" value="F:DNA-binding transcription factor activity"/>
    <property type="evidence" value="ECO:0007669"/>
    <property type="project" value="InterPro"/>
</dbReference>
<keyword evidence="1" id="KW-0805">Transcription regulation</keyword>
<dbReference type="EMBL" id="FQXZ01000014">
    <property type="protein sequence ID" value="SHI05076.1"/>
    <property type="molecule type" value="Genomic_DNA"/>
</dbReference>
<dbReference type="PROSITE" id="PS01124">
    <property type="entry name" value="HTH_ARAC_FAMILY_2"/>
    <property type="match status" value="1"/>
</dbReference>
<dbReference type="InterPro" id="IPR029062">
    <property type="entry name" value="Class_I_gatase-like"/>
</dbReference>
<dbReference type="GO" id="GO:0043565">
    <property type="term" value="F:sequence-specific DNA binding"/>
    <property type="evidence" value="ECO:0007669"/>
    <property type="project" value="InterPro"/>
</dbReference>
<evidence type="ECO:0000313" key="5">
    <source>
        <dbReference type="Proteomes" id="UP000184608"/>
    </source>
</evidence>
<evidence type="ECO:0000256" key="1">
    <source>
        <dbReference type="ARBA" id="ARBA00023015"/>
    </source>
</evidence>
<protein>
    <submittedName>
        <fullName evidence="4">HTH-type transcriptional regulator CdhR</fullName>
    </submittedName>
</protein>
<dbReference type="OrthoDB" id="9803764at2"/>
<evidence type="ECO:0000259" key="3">
    <source>
        <dbReference type="PROSITE" id="PS01124"/>
    </source>
</evidence>
<evidence type="ECO:0000313" key="4">
    <source>
        <dbReference type="EMBL" id="SHI05076.1"/>
    </source>
</evidence>
<keyword evidence="2" id="KW-0804">Transcription</keyword>
<dbReference type="Proteomes" id="UP000184608">
    <property type="component" value="Unassembled WGS sequence"/>
</dbReference>
<dbReference type="AlphaFoldDB" id="A0A1M5XZD1"/>
<dbReference type="InterPro" id="IPR009057">
    <property type="entry name" value="Homeodomain-like_sf"/>
</dbReference>
<accession>A0A1M5XZD1</accession>
<reference evidence="4 5" key="1">
    <citation type="submission" date="2016-11" db="EMBL/GenBank/DDBJ databases">
        <authorList>
            <person name="Jaros S."/>
            <person name="Januszkiewicz K."/>
            <person name="Wedrychowicz H."/>
        </authorList>
    </citation>
    <scope>NUCLEOTIDE SEQUENCE [LARGE SCALE GENOMIC DNA]</scope>
    <source>
        <strain evidence="4 5">CECT 7868</strain>
    </source>
</reference>
<name>A0A1M5XZD1_9VIBR</name>
<dbReference type="SUPFAM" id="SSF46689">
    <property type="entry name" value="Homeodomain-like"/>
    <property type="match status" value="2"/>
</dbReference>
<dbReference type="PANTHER" id="PTHR43130:SF3">
    <property type="entry name" value="HTH-TYPE TRANSCRIPTIONAL REGULATOR RV1931C"/>
    <property type="match status" value="1"/>
</dbReference>
<evidence type="ECO:0000256" key="2">
    <source>
        <dbReference type="ARBA" id="ARBA00023163"/>
    </source>
</evidence>
<proteinExistence type="predicted"/>
<dbReference type="PANTHER" id="PTHR43130">
    <property type="entry name" value="ARAC-FAMILY TRANSCRIPTIONAL REGULATOR"/>
    <property type="match status" value="1"/>
</dbReference>
<dbReference type="InterPro" id="IPR018060">
    <property type="entry name" value="HTH_AraC"/>
</dbReference>
<gene>
    <name evidence="4" type="primary">cdhR_3</name>
    <name evidence="4" type="ORF">VA7868_01390</name>
</gene>
<dbReference type="InterPro" id="IPR002818">
    <property type="entry name" value="DJ-1/PfpI"/>
</dbReference>
<dbReference type="InterPro" id="IPR052158">
    <property type="entry name" value="INH-QAR"/>
</dbReference>